<keyword evidence="7" id="KW-1185">Reference proteome</keyword>
<dbReference type="SUPFAM" id="SSF51197">
    <property type="entry name" value="Clavaminate synthase-like"/>
    <property type="match status" value="1"/>
</dbReference>
<evidence type="ECO:0000259" key="5">
    <source>
        <dbReference type="Pfam" id="PF05118"/>
    </source>
</evidence>
<protein>
    <submittedName>
        <fullName evidence="6">Aspartyl/asparaginyl beta-hydroxylase</fullName>
    </submittedName>
</protein>
<dbReference type="Gene3D" id="2.60.120.330">
    <property type="entry name" value="B-lactam Antibiotic, Isopenicillin N Synthase, Chain"/>
    <property type="match status" value="1"/>
</dbReference>
<evidence type="ECO:0000313" key="7">
    <source>
        <dbReference type="Proteomes" id="UP001431209"/>
    </source>
</evidence>
<name>A0AAW2Z2X1_9EUKA</name>
<feature type="region of interest" description="Disordered" evidence="4">
    <location>
        <begin position="1"/>
        <end position="49"/>
    </location>
</feature>
<keyword evidence="3" id="KW-0560">Oxidoreductase</keyword>
<reference evidence="6 7" key="1">
    <citation type="submission" date="2024-03" db="EMBL/GenBank/DDBJ databases">
        <title>The Acrasis kona genome and developmental transcriptomes reveal deep origins of eukaryotic multicellular pathways.</title>
        <authorList>
            <person name="Sheikh S."/>
            <person name="Fu C.-J."/>
            <person name="Brown M.W."/>
            <person name="Baldauf S.L."/>
        </authorList>
    </citation>
    <scope>NUCLEOTIDE SEQUENCE [LARGE SCALE GENOMIC DNA]</scope>
    <source>
        <strain evidence="6 7">ATCC MYA-3509</strain>
    </source>
</reference>
<dbReference type="InterPro" id="IPR051821">
    <property type="entry name" value="Asp/Asn_beta-hydroxylase"/>
</dbReference>
<comment type="caution">
    <text evidence="6">The sequence shown here is derived from an EMBL/GenBank/DDBJ whole genome shotgun (WGS) entry which is preliminary data.</text>
</comment>
<dbReference type="GO" id="GO:0051213">
    <property type="term" value="F:dioxygenase activity"/>
    <property type="evidence" value="ECO:0007669"/>
    <property type="project" value="UniProtKB-KW"/>
</dbReference>
<gene>
    <name evidence="6" type="ORF">AKO1_011461</name>
</gene>
<evidence type="ECO:0000256" key="3">
    <source>
        <dbReference type="ARBA" id="ARBA00023002"/>
    </source>
</evidence>
<dbReference type="PANTHER" id="PTHR46332">
    <property type="entry name" value="ASPARTATE BETA-HYDROXYLASE DOMAIN-CONTAINING PROTEIN 2"/>
    <property type="match status" value="1"/>
</dbReference>
<evidence type="ECO:0000313" key="6">
    <source>
        <dbReference type="EMBL" id="KAL0483628.1"/>
    </source>
</evidence>
<dbReference type="EMBL" id="JAOPGA020000972">
    <property type="protein sequence ID" value="KAL0483628.1"/>
    <property type="molecule type" value="Genomic_DNA"/>
</dbReference>
<evidence type="ECO:0000256" key="1">
    <source>
        <dbReference type="ARBA" id="ARBA00007730"/>
    </source>
</evidence>
<evidence type="ECO:0000256" key="4">
    <source>
        <dbReference type="SAM" id="MobiDB-lite"/>
    </source>
</evidence>
<dbReference type="Pfam" id="PF05118">
    <property type="entry name" value="Asp_Arg_Hydrox"/>
    <property type="match status" value="1"/>
</dbReference>
<dbReference type="InterPro" id="IPR027443">
    <property type="entry name" value="IPNS-like_sf"/>
</dbReference>
<keyword evidence="2" id="KW-0223">Dioxygenase</keyword>
<dbReference type="Proteomes" id="UP001431209">
    <property type="component" value="Unassembled WGS sequence"/>
</dbReference>
<dbReference type="PANTHER" id="PTHR46332:SF5">
    <property type="entry name" value="ASPARTATE BETA-HYDROXYLASE DOMAIN CONTAINING 2"/>
    <property type="match status" value="1"/>
</dbReference>
<comment type="similarity">
    <text evidence="1">Belongs to the aspartyl/asparaginyl beta-hydroxylase family.</text>
</comment>
<dbReference type="GO" id="GO:0016020">
    <property type="term" value="C:membrane"/>
    <property type="evidence" value="ECO:0007669"/>
    <property type="project" value="TreeGrafter"/>
</dbReference>
<feature type="compositionally biased region" description="Basic and acidic residues" evidence="4">
    <location>
        <begin position="15"/>
        <end position="42"/>
    </location>
</feature>
<dbReference type="AlphaFoldDB" id="A0AAW2Z2X1"/>
<proteinExistence type="inferred from homology"/>
<dbReference type="InterPro" id="IPR007803">
    <property type="entry name" value="Asp/Arg/Pro-Hydrxlase"/>
</dbReference>
<accession>A0AAW2Z2X1</accession>
<organism evidence="6 7">
    <name type="scientific">Acrasis kona</name>
    <dbReference type="NCBI Taxonomy" id="1008807"/>
    <lineage>
        <taxon>Eukaryota</taxon>
        <taxon>Discoba</taxon>
        <taxon>Heterolobosea</taxon>
        <taxon>Tetramitia</taxon>
        <taxon>Eutetramitia</taxon>
        <taxon>Acrasidae</taxon>
        <taxon>Acrasis</taxon>
    </lineage>
</organism>
<evidence type="ECO:0000256" key="2">
    <source>
        <dbReference type="ARBA" id="ARBA00022964"/>
    </source>
</evidence>
<feature type="domain" description="Aspartyl/asparaginy/proline hydroxylase" evidence="5">
    <location>
        <begin position="89"/>
        <end position="242"/>
    </location>
</feature>
<sequence length="284" mass="33134">MRDDDEQEQPGTFREFLEMTKKQEQSVDKSDESHRKKTHEVDTVQNRYNNDTPDEVTSYYLSNRDVGKKCFYDHKDHPYLDHIASSLVKNFEVIERELMGILNQQLTEFTKWPESICKTGWKVFGLYGFGRRLEENIVRCPETTKIIESLIPENEITTVGFSSLEPGAYITPHKGYEGYSDNVLRLHLGIIIPQPNERCAIKVGNITKKWKRREVLIFDDFLTHEAWNLSDQVRVNLLLDLKYTEKDYMTNKRVRTDQVDCQNADFSGGLRNLLSNIDSSDVIK</sequence>